<dbReference type="PANTHER" id="PTHR35369:SF2">
    <property type="entry name" value="BLR3025 PROTEIN"/>
    <property type="match status" value="1"/>
</dbReference>
<dbReference type="AlphaFoldDB" id="A0A9X3DJA6"/>
<comment type="similarity">
    <text evidence="1">Belongs to the DNA polymerase type-Y family.</text>
</comment>
<dbReference type="InterPro" id="IPR043502">
    <property type="entry name" value="DNA/RNA_pol_sf"/>
</dbReference>
<protein>
    <submittedName>
        <fullName evidence="4">DNA polymerase Y family protein</fullName>
    </submittedName>
</protein>
<dbReference type="SUPFAM" id="SSF56672">
    <property type="entry name" value="DNA/RNA polymerases"/>
    <property type="match status" value="1"/>
</dbReference>
<dbReference type="RefSeq" id="WP_238533750.1">
    <property type="nucleotide sequence ID" value="NZ_JAPJUH010000007.1"/>
</dbReference>
<dbReference type="GO" id="GO:0006281">
    <property type="term" value="P:DNA repair"/>
    <property type="evidence" value="ECO:0007669"/>
    <property type="project" value="InterPro"/>
</dbReference>
<evidence type="ECO:0000313" key="4">
    <source>
        <dbReference type="EMBL" id="MCX3267240.1"/>
    </source>
</evidence>
<reference evidence="4" key="1">
    <citation type="submission" date="2022-11" db="EMBL/GenBank/DDBJ databases">
        <authorList>
            <person name="Graham C."/>
            <person name="Newman J.D."/>
        </authorList>
    </citation>
    <scope>NUCLEOTIDE SEQUENCE</scope>
    <source>
        <strain evidence="4">DSM 19486</strain>
    </source>
</reference>
<organism evidence="4 5">
    <name type="scientific">Pedobacter agri</name>
    <dbReference type="NCBI Taxonomy" id="454586"/>
    <lineage>
        <taxon>Bacteria</taxon>
        <taxon>Pseudomonadati</taxon>
        <taxon>Bacteroidota</taxon>
        <taxon>Sphingobacteriia</taxon>
        <taxon>Sphingobacteriales</taxon>
        <taxon>Sphingobacteriaceae</taxon>
        <taxon>Pedobacter</taxon>
    </lineage>
</organism>
<dbReference type="PANTHER" id="PTHR35369">
    <property type="entry name" value="BLR3025 PROTEIN-RELATED"/>
    <property type="match status" value="1"/>
</dbReference>
<dbReference type="InterPro" id="IPR001126">
    <property type="entry name" value="UmuC"/>
</dbReference>
<dbReference type="InterPro" id="IPR043128">
    <property type="entry name" value="Rev_trsase/Diguanyl_cyclase"/>
</dbReference>
<feature type="domain" description="UmuC" evidence="3">
    <location>
        <begin position="57"/>
        <end position="187"/>
    </location>
</feature>
<name>A0A9X3DJA6_9SPHI</name>
<dbReference type="EMBL" id="JAPJUH010000007">
    <property type="protein sequence ID" value="MCX3267240.1"/>
    <property type="molecule type" value="Genomic_DNA"/>
</dbReference>
<dbReference type="Gene3D" id="3.30.70.270">
    <property type="match status" value="1"/>
</dbReference>
<evidence type="ECO:0000256" key="2">
    <source>
        <dbReference type="ARBA" id="ARBA00022763"/>
    </source>
</evidence>
<dbReference type="InterPro" id="IPR050356">
    <property type="entry name" value="SulA_CellDiv_inhibitor"/>
</dbReference>
<dbReference type="CDD" id="cd03468">
    <property type="entry name" value="PolY_like"/>
    <property type="match status" value="1"/>
</dbReference>
<sequence length="535" mass="60757">MHNPAVLNSPGMERAFKTSNSKLKYYKHLENYKQVNMGKRFVSIWFPFLLTDWLGIRRPALKEVACVFTAAVKGRIIITACNALASKQGIQIGMVLADARALVHELEAFDDKPNRNAKLLQGLAEWCIRYTPFVSIDLPDGILLDASGCTHLWDTEAHYLAQISKRLKELGYTNKPAIADTIGTSWAVSRFSTQEFVVAQKRQYYALLSLPPAALRLEQSILDRLNKLGLQKIERFIQMPRSVLRRRFGENLLHRIGQAMGDVPEVFNPIVVVPEYEERLPCLEPIKTATAIEIAIKKLLEQLCSLLKKEGLGLRSAELKGFRIDGKIIRTSIGTNQSNNDVQHLFKLFALNIDKLAPGLGVELFVLTANKVEPVIQAQDKLWITQSDLQSPALSALLDRVAGKVGLAAIRRFLPQAQYWPERAIKKTAALSENSNLPWHNPLGRPIHLLHQPENIQVTAPIPDYPPLIFIYKGKKHNIKKADGPERLERSWWLEDGEHRDYYIVEDDDGCRYWLFRAGHYSAENSRWFIHGFFA</sequence>
<proteinExistence type="inferred from homology"/>
<dbReference type="Proteomes" id="UP001142592">
    <property type="component" value="Unassembled WGS sequence"/>
</dbReference>
<dbReference type="Gene3D" id="3.40.1170.60">
    <property type="match status" value="1"/>
</dbReference>
<comment type="caution">
    <text evidence="4">The sequence shown here is derived from an EMBL/GenBank/DDBJ whole genome shotgun (WGS) entry which is preliminary data.</text>
</comment>
<accession>A0A9X3DJA6</accession>
<dbReference type="Pfam" id="PF00817">
    <property type="entry name" value="IMS"/>
    <property type="match status" value="1"/>
</dbReference>
<evidence type="ECO:0000256" key="1">
    <source>
        <dbReference type="ARBA" id="ARBA00010945"/>
    </source>
</evidence>
<keyword evidence="2" id="KW-0227">DNA damage</keyword>
<evidence type="ECO:0000259" key="3">
    <source>
        <dbReference type="Pfam" id="PF00817"/>
    </source>
</evidence>
<gene>
    <name evidence="4" type="ORF">OQZ29_20935</name>
</gene>
<evidence type="ECO:0000313" key="5">
    <source>
        <dbReference type="Proteomes" id="UP001142592"/>
    </source>
</evidence>
<keyword evidence="5" id="KW-1185">Reference proteome</keyword>